<dbReference type="SUPFAM" id="SSF81321">
    <property type="entry name" value="Family A G protein-coupled receptor-like"/>
    <property type="match status" value="1"/>
</dbReference>
<feature type="transmembrane region" description="Helical" evidence="1">
    <location>
        <begin position="242"/>
        <end position="265"/>
    </location>
</feature>
<dbReference type="Proteomes" id="UP000887565">
    <property type="component" value="Unplaced"/>
</dbReference>
<proteinExistence type="predicted"/>
<dbReference type="InterPro" id="IPR019425">
    <property type="entry name" value="7TM_GPCR_serpentine_rcpt_Srt"/>
</dbReference>
<evidence type="ECO:0000313" key="3">
    <source>
        <dbReference type="WBParaSite" id="nRc.2.0.1.t34909-RA"/>
    </source>
</evidence>
<protein>
    <submittedName>
        <fullName evidence="3">Gustatory receptor</fullName>
    </submittedName>
</protein>
<dbReference type="WBParaSite" id="nRc.2.0.1.t34909-RA">
    <property type="protein sequence ID" value="nRc.2.0.1.t34909-RA"/>
    <property type="gene ID" value="nRc.2.0.1.g34909"/>
</dbReference>
<feature type="transmembrane region" description="Helical" evidence="1">
    <location>
        <begin position="127"/>
        <end position="148"/>
    </location>
</feature>
<keyword evidence="2" id="KW-1185">Reference proteome</keyword>
<dbReference type="PANTHER" id="PTHR23021">
    <property type="entry name" value="SERPENTINE RECEPTOR, CLASS T"/>
    <property type="match status" value="1"/>
</dbReference>
<keyword evidence="1" id="KW-1133">Transmembrane helix</keyword>
<evidence type="ECO:0000256" key="1">
    <source>
        <dbReference type="SAM" id="Phobius"/>
    </source>
</evidence>
<reference evidence="3" key="1">
    <citation type="submission" date="2022-11" db="UniProtKB">
        <authorList>
            <consortium name="WormBaseParasite"/>
        </authorList>
    </citation>
    <scope>IDENTIFICATION</scope>
</reference>
<name>A0A915K965_ROMCU</name>
<feature type="transmembrane region" description="Helical" evidence="1">
    <location>
        <begin position="205"/>
        <end position="230"/>
    </location>
</feature>
<feature type="transmembrane region" description="Helical" evidence="1">
    <location>
        <begin position="45"/>
        <end position="67"/>
    </location>
</feature>
<accession>A0A915K965</accession>
<dbReference type="Pfam" id="PF10321">
    <property type="entry name" value="7TM_GPCR_Srt"/>
    <property type="match status" value="1"/>
</dbReference>
<feature type="transmembrane region" description="Helical" evidence="1">
    <location>
        <begin position="160"/>
        <end position="181"/>
    </location>
</feature>
<evidence type="ECO:0000313" key="2">
    <source>
        <dbReference type="Proteomes" id="UP000887565"/>
    </source>
</evidence>
<dbReference type="AlphaFoldDB" id="A0A915K965"/>
<organism evidence="2 3">
    <name type="scientific">Romanomermis culicivorax</name>
    <name type="common">Nematode worm</name>
    <dbReference type="NCBI Taxonomy" id="13658"/>
    <lineage>
        <taxon>Eukaryota</taxon>
        <taxon>Metazoa</taxon>
        <taxon>Ecdysozoa</taxon>
        <taxon>Nematoda</taxon>
        <taxon>Enoplea</taxon>
        <taxon>Dorylaimia</taxon>
        <taxon>Mermithida</taxon>
        <taxon>Mermithoidea</taxon>
        <taxon>Mermithidae</taxon>
        <taxon>Romanomermis</taxon>
    </lineage>
</organism>
<keyword evidence="1" id="KW-0472">Membrane</keyword>
<feature type="transmembrane region" description="Helical" evidence="1">
    <location>
        <begin position="88"/>
        <end position="107"/>
    </location>
</feature>
<sequence length="294" mass="34333">MLDGILLKFSIFDDVKQLTLTSICCLTYPMSHITIPLFDQSESRIIGLMYLLITLIYAIPYTLCLYIMHTEPDSRHSPVYRIMIHMGYSDMIQLLLSGTLSSFYSLFYSKKFFLINKFFSGLAEASWFSYLALSQLLALNRIFWVFAGEDKVKSWFSMRWTQIYIFVCWIPGVFYTVLLALPNVDFIYMVDIGTFGPIYSPTIEIFFVVNLVIDITHSVSEILWYALIYLKIKFQNLLIYKLCYIFTNVTWFLCAGNNILVYLLFNVLIRERMKQILCFGAKVSTSMSYIYVTV</sequence>
<keyword evidence="1" id="KW-0812">Transmembrane</keyword>